<feature type="region of interest" description="Disordered" evidence="2">
    <location>
        <begin position="108"/>
        <end position="138"/>
    </location>
</feature>
<dbReference type="EMBL" id="BARV01021479">
    <property type="protein sequence ID" value="GAI24148.1"/>
    <property type="molecule type" value="Genomic_DNA"/>
</dbReference>
<organism evidence="3">
    <name type="scientific">marine sediment metagenome</name>
    <dbReference type="NCBI Taxonomy" id="412755"/>
    <lineage>
        <taxon>unclassified sequences</taxon>
        <taxon>metagenomes</taxon>
        <taxon>ecological metagenomes</taxon>
    </lineage>
</organism>
<evidence type="ECO:0000256" key="1">
    <source>
        <dbReference type="SAM" id="Coils"/>
    </source>
</evidence>
<evidence type="ECO:0000256" key="2">
    <source>
        <dbReference type="SAM" id="MobiDB-lite"/>
    </source>
</evidence>
<gene>
    <name evidence="3" type="ORF">S06H3_35582</name>
</gene>
<dbReference type="AlphaFoldDB" id="X1LYI4"/>
<feature type="compositionally biased region" description="Basic residues" evidence="2">
    <location>
        <begin position="121"/>
        <end position="135"/>
    </location>
</feature>
<name>X1LYI4_9ZZZZ</name>
<comment type="caution">
    <text evidence="3">The sequence shown here is derived from an EMBL/GenBank/DDBJ whole genome shotgun (WGS) entry which is preliminary data.</text>
</comment>
<protein>
    <recommendedName>
        <fullName evidence="4">Transposase TnpC homeodomain domain-containing protein</fullName>
    </recommendedName>
</protein>
<keyword evidence="1" id="KW-0175">Coiled coil</keyword>
<accession>X1LYI4</accession>
<feature type="coiled-coil region" evidence="1">
    <location>
        <begin position="26"/>
        <end position="102"/>
    </location>
</feature>
<proteinExistence type="predicted"/>
<evidence type="ECO:0008006" key="4">
    <source>
        <dbReference type="Google" id="ProtNLM"/>
    </source>
</evidence>
<evidence type="ECO:0000313" key="3">
    <source>
        <dbReference type="EMBL" id="GAI24148.1"/>
    </source>
</evidence>
<sequence>MPSVKEVIGKLSTSFFCSEKDSCPPLQQALRERRELKAENEKLREIFEFATLEFEKRNKKIAFLEGKLEEKDTTIKELRGENELLKRRLQQLEARNNLLNKMVFGRKSEKKESEEPDVTISKKRGATRGHTGHGRKIPENLPEREKIIDLPKEKKFCSFCGKPYIEIGLQEVSSEVCVEKIYYLKKIKRKVYKKSCHCQGPIVTTPPPPKIIPKGKFSIGFWV</sequence>
<feature type="non-terminal residue" evidence="3">
    <location>
        <position position="223"/>
    </location>
</feature>
<reference evidence="3" key="1">
    <citation type="journal article" date="2014" name="Front. Microbiol.">
        <title>High frequency of phylogenetically diverse reductive dehalogenase-homologous genes in deep subseafloor sedimentary metagenomes.</title>
        <authorList>
            <person name="Kawai M."/>
            <person name="Futagami T."/>
            <person name="Toyoda A."/>
            <person name="Takaki Y."/>
            <person name="Nishi S."/>
            <person name="Hori S."/>
            <person name="Arai W."/>
            <person name="Tsubouchi T."/>
            <person name="Morono Y."/>
            <person name="Uchiyama I."/>
            <person name="Ito T."/>
            <person name="Fujiyama A."/>
            <person name="Inagaki F."/>
            <person name="Takami H."/>
        </authorList>
    </citation>
    <scope>NUCLEOTIDE SEQUENCE</scope>
    <source>
        <strain evidence="3">Expedition CK06-06</strain>
    </source>
</reference>